<keyword evidence="6" id="KW-1185">Reference proteome</keyword>
<dbReference type="Gene3D" id="3.30.505.10">
    <property type="entry name" value="SH2 domain"/>
    <property type="match status" value="1"/>
</dbReference>
<evidence type="ECO:0000259" key="4">
    <source>
        <dbReference type="PROSITE" id="PS50009"/>
    </source>
</evidence>
<dbReference type="GO" id="GO:0005085">
    <property type="term" value="F:guanyl-nucleotide exchange factor activity"/>
    <property type="evidence" value="ECO:0007669"/>
    <property type="project" value="UniProtKB-KW"/>
</dbReference>
<evidence type="ECO:0008006" key="7">
    <source>
        <dbReference type="Google" id="ProtNLM"/>
    </source>
</evidence>
<dbReference type="PANTHER" id="PTHR14247:SF8">
    <property type="entry name" value="RAS-GEF DOMAIN-CONTAINING PROTEIN"/>
    <property type="match status" value="1"/>
</dbReference>
<feature type="domain" description="Ras-GEF" evidence="4">
    <location>
        <begin position="390"/>
        <end position="632"/>
    </location>
</feature>
<dbReference type="GO" id="GO:0007264">
    <property type="term" value="P:small GTPase-mediated signal transduction"/>
    <property type="evidence" value="ECO:0007669"/>
    <property type="project" value="InterPro"/>
</dbReference>
<dbReference type="AlphaFoldDB" id="A0A8C4NAY3"/>
<dbReference type="InterPro" id="IPR036964">
    <property type="entry name" value="RASGEF_cat_dom_sf"/>
</dbReference>
<protein>
    <recommendedName>
        <fullName evidence="7">SH2 domain-containing protein 3C</fullName>
    </recommendedName>
</protein>
<dbReference type="Ensembl" id="ENSEBUT00000001970.1">
    <property type="protein sequence ID" value="ENSEBUP00000001639.1"/>
    <property type="gene ID" value="ENSEBUG00000001283.1"/>
</dbReference>
<name>A0A8C4NAY3_EPTBU</name>
<dbReference type="Gene3D" id="1.10.840.10">
    <property type="entry name" value="Ras guanine-nucleotide exchange factors catalytic domain"/>
    <property type="match status" value="1"/>
</dbReference>
<dbReference type="InterPro" id="IPR051853">
    <property type="entry name" value="SH2-Ras-GEF_adapter"/>
</dbReference>
<dbReference type="FunFam" id="3.30.505.10:FF:000013">
    <property type="entry name" value="SH2 domain-containing protein 3C isoform X1"/>
    <property type="match status" value="1"/>
</dbReference>
<keyword evidence="2" id="KW-0727">SH2 domain</keyword>
<evidence type="ECO:0000256" key="1">
    <source>
        <dbReference type="PROSITE-ProRule" id="PRU00168"/>
    </source>
</evidence>
<dbReference type="SMART" id="SM00147">
    <property type="entry name" value="RasGEF"/>
    <property type="match status" value="1"/>
</dbReference>
<dbReference type="Pfam" id="PF00017">
    <property type="entry name" value="SH2"/>
    <property type="match status" value="1"/>
</dbReference>
<evidence type="ECO:0000313" key="5">
    <source>
        <dbReference type="Ensembl" id="ENSEBUP00000001639.1"/>
    </source>
</evidence>
<dbReference type="PANTHER" id="PTHR14247">
    <property type="entry name" value="BREAST CANCER ANTI-ESTROGEN RESISTANCE PROTEIN 3 HOMOLOG-LIKE PROTEIN"/>
    <property type="match status" value="1"/>
</dbReference>
<dbReference type="SUPFAM" id="SSF55550">
    <property type="entry name" value="SH2 domain"/>
    <property type="match status" value="1"/>
</dbReference>
<reference evidence="5" key="1">
    <citation type="submission" date="2025-08" db="UniProtKB">
        <authorList>
            <consortium name="Ensembl"/>
        </authorList>
    </citation>
    <scope>IDENTIFICATION</scope>
</reference>
<dbReference type="PROSITE" id="PS50009">
    <property type="entry name" value="RASGEF_CAT"/>
    <property type="match status" value="1"/>
</dbReference>
<keyword evidence="1" id="KW-0344">Guanine-nucleotide releasing factor</keyword>
<dbReference type="InterPro" id="IPR000980">
    <property type="entry name" value="SH2"/>
</dbReference>
<dbReference type="PROSITE" id="PS50001">
    <property type="entry name" value="SH2"/>
    <property type="match status" value="1"/>
</dbReference>
<proteinExistence type="predicted"/>
<organism evidence="5 6">
    <name type="scientific">Eptatretus burgeri</name>
    <name type="common">Inshore hagfish</name>
    <dbReference type="NCBI Taxonomy" id="7764"/>
    <lineage>
        <taxon>Eukaryota</taxon>
        <taxon>Metazoa</taxon>
        <taxon>Chordata</taxon>
        <taxon>Craniata</taxon>
        <taxon>Vertebrata</taxon>
        <taxon>Cyclostomata</taxon>
        <taxon>Myxini</taxon>
        <taxon>Myxiniformes</taxon>
        <taxon>Myxinidae</taxon>
        <taxon>Eptatretinae</taxon>
        <taxon>Eptatretus</taxon>
    </lineage>
</organism>
<dbReference type="SMART" id="SM00252">
    <property type="entry name" value="SH2"/>
    <property type="match status" value="1"/>
</dbReference>
<evidence type="ECO:0000259" key="3">
    <source>
        <dbReference type="PROSITE" id="PS50001"/>
    </source>
</evidence>
<dbReference type="InterPro" id="IPR036860">
    <property type="entry name" value="SH2_dom_sf"/>
</dbReference>
<reference evidence="5" key="2">
    <citation type="submission" date="2025-09" db="UniProtKB">
        <authorList>
            <consortium name="Ensembl"/>
        </authorList>
    </citation>
    <scope>IDENTIFICATION</scope>
</reference>
<dbReference type="InterPro" id="IPR001895">
    <property type="entry name" value="RASGEF_cat_dom"/>
</dbReference>
<evidence type="ECO:0000313" key="6">
    <source>
        <dbReference type="Proteomes" id="UP000694388"/>
    </source>
</evidence>
<accession>A0A8C4NAY3</accession>
<dbReference type="Pfam" id="PF00617">
    <property type="entry name" value="RasGEF"/>
    <property type="match status" value="1"/>
</dbReference>
<evidence type="ECO:0000256" key="2">
    <source>
        <dbReference type="PROSITE-ProRule" id="PRU00191"/>
    </source>
</evidence>
<dbReference type="Proteomes" id="UP000694388">
    <property type="component" value="Unplaced"/>
</dbReference>
<feature type="domain" description="SH2" evidence="3">
    <location>
        <begin position="78"/>
        <end position="176"/>
    </location>
</feature>
<dbReference type="GeneTree" id="ENSGT00940000154130"/>
<sequence>MASTIETQLNILHVIGDVPFGTLAKGRFCAAETVPRCIGGIVCHCLLNISQRSPEKSLKQELEEELNLNREDLRSHAWYHGSISREVGEQFNGRENGDFLVRDSLSRQGDLVLTCRWAGKPLHFMIEYCYSTPDMPEPGYRLEHEVFRSVPALICAHIGGQLPLSKCTPAFLGQPVLRSVPLRCLSSKHAELLCPAAESNSWQQKSGGSFQTCSSSGSCTSNLLFVRSPIYKRIGLGALHHPPGKLNRSFLWSPTYRIPVSPVAYSAFVDSKKKKIGAEQRPSMKQCEGNLPNERFPHQFPNGGGFTRTAVMCSPFRTMHQSNASMGNIALVLQEEKISSFHPLDFPSLLLPGPNKPLEVSIMRRVKELVSEQSPVELARYIMDGGDCFHPFLFVARIIDVSAEQTRSMGTPSGLELITLPHGRQLREDLLERFCLLSIGLAVDVLGCTGSVKERADLMQRYVCTACTLWKPIGDLYGFAALMVGLEMTQVAQLEQTWSAVREMHTSTALLYDSQLRPFMHMLREGKDFPSLSNTSFPYILPLLIYLDASANNGHTHTMMPDDDSTPEALDVLIRHLQATRDVAQQADICRKHAEAQLGGKADEAPTLPANGVARWRRRHEASAFSHRFKPRGRESGR</sequence>
<dbReference type="SUPFAM" id="SSF48366">
    <property type="entry name" value="Ras GEF"/>
    <property type="match status" value="1"/>
</dbReference>
<dbReference type="InterPro" id="IPR023578">
    <property type="entry name" value="Ras_GEF_dom_sf"/>
</dbReference>